<keyword evidence="2" id="KW-0315">Glutamine amidotransferase</keyword>
<dbReference type="Gene3D" id="3.40.50.880">
    <property type="match status" value="1"/>
</dbReference>
<accession>A0A0X8JF38</accession>
<proteinExistence type="predicted"/>
<dbReference type="NCBIfam" id="TIGR01383">
    <property type="entry name" value="not_thiJ"/>
    <property type="match status" value="1"/>
</dbReference>
<dbReference type="InterPro" id="IPR002818">
    <property type="entry name" value="DJ-1/PfpI"/>
</dbReference>
<organism evidence="2 3">
    <name type="scientific">Actinomyces radicidentis</name>
    <dbReference type="NCBI Taxonomy" id="111015"/>
    <lineage>
        <taxon>Bacteria</taxon>
        <taxon>Bacillati</taxon>
        <taxon>Actinomycetota</taxon>
        <taxon>Actinomycetes</taxon>
        <taxon>Actinomycetales</taxon>
        <taxon>Actinomycetaceae</taxon>
        <taxon>Actinomyces</taxon>
    </lineage>
</organism>
<evidence type="ECO:0000259" key="1">
    <source>
        <dbReference type="Pfam" id="PF01965"/>
    </source>
</evidence>
<dbReference type="AlphaFoldDB" id="A0A0X8JF38"/>
<dbReference type="InterPro" id="IPR029062">
    <property type="entry name" value="Class_I_gatase-like"/>
</dbReference>
<keyword evidence="3" id="KW-1185">Reference proteome</keyword>
<evidence type="ECO:0000313" key="3">
    <source>
        <dbReference type="Proteomes" id="UP000065220"/>
    </source>
</evidence>
<feature type="domain" description="DJ-1/PfpI" evidence="1">
    <location>
        <begin position="10"/>
        <end position="174"/>
    </location>
</feature>
<name>A0A0X8JF38_ACTRD</name>
<dbReference type="STRING" id="111015.AXF14_07625"/>
<dbReference type="PANTHER" id="PTHR48094">
    <property type="entry name" value="PROTEIN/NUCLEIC ACID DEGLYCASE DJ-1-RELATED"/>
    <property type="match status" value="1"/>
</dbReference>
<dbReference type="OrthoDB" id="9792284at2"/>
<dbReference type="GO" id="GO:0005737">
    <property type="term" value="C:cytoplasm"/>
    <property type="evidence" value="ECO:0007669"/>
    <property type="project" value="TreeGrafter"/>
</dbReference>
<dbReference type="Pfam" id="PF01965">
    <property type="entry name" value="DJ-1_PfpI"/>
    <property type="match status" value="1"/>
</dbReference>
<dbReference type="GO" id="GO:0016740">
    <property type="term" value="F:transferase activity"/>
    <property type="evidence" value="ECO:0007669"/>
    <property type="project" value="UniProtKB-KW"/>
</dbReference>
<protein>
    <submittedName>
        <fullName evidence="2">Glutamine amidotransferase</fullName>
    </submittedName>
</protein>
<dbReference type="Proteomes" id="UP000065220">
    <property type="component" value="Chromosome"/>
</dbReference>
<dbReference type="InterPro" id="IPR050325">
    <property type="entry name" value="Prot/Nucl_acid_deglycase"/>
</dbReference>
<dbReference type="CDD" id="cd03135">
    <property type="entry name" value="GATase1_DJ-1"/>
    <property type="match status" value="1"/>
</dbReference>
<reference evidence="3" key="1">
    <citation type="submission" date="2016-02" db="EMBL/GenBank/DDBJ databases">
        <authorList>
            <person name="Holder M.E."/>
            <person name="Ajami N.J."/>
            <person name="Petrosino J.F."/>
        </authorList>
    </citation>
    <scope>NUCLEOTIDE SEQUENCE [LARGE SCALE GENOMIC DNA]</scope>
    <source>
        <strain evidence="3">CCUG 36733</strain>
    </source>
</reference>
<dbReference type="RefSeq" id="WP_067942174.1">
    <property type="nucleotide sequence ID" value="NZ_CP014228.1"/>
</dbReference>
<sequence length="193" mass="20525">MADFKAATTKKVAILVAPGLEEIEALAPLDVLWRAGVPTDLVSITRSRQVTSSHNVVVTCNRTLDEARLEDYDMLVLPGGIPGMPNLKADARVIDAVTSRIQADRPVAAICASPSILADAGLITGRRATVNPGFVDVLKVNDVEVSEDAVVVDGNLITSRGMATATDFGLEIVRHYLGDDAVEDVKKKIVHQG</sequence>
<gene>
    <name evidence="2" type="ORF">AXF14_07625</name>
</gene>
<dbReference type="SUPFAM" id="SSF52317">
    <property type="entry name" value="Class I glutamine amidotransferase-like"/>
    <property type="match status" value="1"/>
</dbReference>
<dbReference type="EMBL" id="CP014228">
    <property type="protein sequence ID" value="AMD87476.1"/>
    <property type="molecule type" value="Genomic_DNA"/>
</dbReference>
<keyword evidence="2" id="KW-0808">Transferase</keyword>
<evidence type="ECO:0000313" key="2">
    <source>
        <dbReference type="EMBL" id="AMD87476.1"/>
    </source>
</evidence>
<dbReference type="InterPro" id="IPR006287">
    <property type="entry name" value="DJ-1"/>
</dbReference>
<dbReference type="KEGG" id="ard:AXF14_07625"/>
<dbReference type="PANTHER" id="PTHR48094:SF12">
    <property type="entry name" value="PARKINSON DISEASE PROTEIN 7 HOMOLOG"/>
    <property type="match status" value="1"/>
</dbReference>